<feature type="domain" description="PAS" evidence="3">
    <location>
        <begin position="140"/>
        <end position="191"/>
    </location>
</feature>
<evidence type="ECO:0000259" key="3">
    <source>
        <dbReference type="PROSITE" id="PS50112"/>
    </source>
</evidence>
<comment type="caution">
    <text evidence="4">The sequence shown here is derived from an EMBL/GenBank/DDBJ whole genome shotgun (WGS) entry which is preliminary data.</text>
</comment>
<dbReference type="InterPro" id="IPR000792">
    <property type="entry name" value="Tscrpt_reg_LuxR_C"/>
</dbReference>
<proteinExistence type="predicted"/>
<protein>
    <submittedName>
        <fullName evidence="4">Helix-turn-helix transcriptional regulator</fullName>
    </submittedName>
</protein>
<sequence length="498" mass="55401">MTQDVLAKETNRRQLQQIISGLSDGVILAEVDQTILWANEAALAMHGVSEVEQLGANTEQYAKRFALRYRNNHPLPLDSYPLSRIAAGEEFSDVVVEVTPVDDEDRSWVHRLRSLVLTDANGEPELLVLILSDATEWASAEQRFEKTFNANPAPAVICRLSDLRYIKVNQGFLEMTGYNRDQVIGKSVYELDVLEHADRKDLAIQRLSEGATIPQMQAELRLPEGGSKLVIVAGQPLDMNEEDCMLFSFTDLEPRRKAEIALRQSEERFAKSFRLTPVPTLVCNAANRQVVDINEAFMNITGYISEELIGKNVEDINFIDSAPAGAQLFATLEKAGNLEGQDLKVRKKGNEVIDCVVSADTVIIEDVPCYLLVLMNITERKRSELELVAAIEEVMQDASWFSQTLIEKLANAKSVNSPNLPNVAFTDLTARERDVLGLICEGLADKEIASRLKLAPNTVRNHVATVYSKLGVHSRSAAIVWARERGLFAGELRVKSKP</sequence>
<organism evidence="4 5">
    <name type="scientific">Pseudomonas edaphica</name>
    <dbReference type="NCBI Taxonomy" id="2006980"/>
    <lineage>
        <taxon>Bacteria</taxon>
        <taxon>Pseudomonadati</taxon>
        <taxon>Pseudomonadota</taxon>
        <taxon>Gammaproteobacteria</taxon>
        <taxon>Pseudomonadales</taxon>
        <taxon>Pseudomonadaceae</taxon>
        <taxon>Pseudomonas</taxon>
    </lineage>
</organism>
<dbReference type="SMART" id="SM00421">
    <property type="entry name" value="HTH_LUXR"/>
    <property type="match status" value="1"/>
</dbReference>
<keyword evidence="5" id="KW-1185">Reference proteome</keyword>
<accession>A0ABY2TZV2</accession>
<dbReference type="Proteomes" id="UP000304941">
    <property type="component" value="Unassembled WGS sequence"/>
</dbReference>
<evidence type="ECO:0000313" key="4">
    <source>
        <dbReference type="EMBL" id="TLG89169.1"/>
    </source>
</evidence>
<evidence type="ECO:0000256" key="1">
    <source>
        <dbReference type="ARBA" id="ARBA00023125"/>
    </source>
</evidence>
<feature type="domain" description="PAS" evidence="3">
    <location>
        <begin position="265"/>
        <end position="312"/>
    </location>
</feature>
<dbReference type="SUPFAM" id="SSF55785">
    <property type="entry name" value="PYP-like sensor domain (PAS domain)"/>
    <property type="match status" value="3"/>
</dbReference>
<dbReference type="SUPFAM" id="SSF46894">
    <property type="entry name" value="C-terminal effector domain of the bipartite response regulators"/>
    <property type="match status" value="1"/>
</dbReference>
<dbReference type="SMART" id="SM00091">
    <property type="entry name" value="PAS"/>
    <property type="match status" value="3"/>
</dbReference>
<dbReference type="RefSeq" id="WP_138453251.1">
    <property type="nucleotide sequence ID" value="NZ_VBVZ01000425.1"/>
</dbReference>
<dbReference type="Pfam" id="PF13188">
    <property type="entry name" value="PAS_8"/>
    <property type="match status" value="1"/>
</dbReference>
<dbReference type="Pfam" id="PF13426">
    <property type="entry name" value="PAS_9"/>
    <property type="match status" value="2"/>
</dbReference>
<dbReference type="PROSITE" id="PS50112">
    <property type="entry name" value="PAS"/>
    <property type="match status" value="3"/>
</dbReference>
<dbReference type="InterPro" id="IPR016032">
    <property type="entry name" value="Sig_transdc_resp-reg_C-effctor"/>
</dbReference>
<gene>
    <name evidence="4" type="ORF">FEM54_23185</name>
</gene>
<dbReference type="Gene3D" id="1.10.10.10">
    <property type="entry name" value="Winged helix-like DNA-binding domain superfamily/Winged helix DNA-binding domain"/>
    <property type="match status" value="1"/>
</dbReference>
<evidence type="ECO:0000259" key="2">
    <source>
        <dbReference type="PROSITE" id="PS50043"/>
    </source>
</evidence>
<dbReference type="InterPro" id="IPR035965">
    <property type="entry name" value="PAS-like_dom_sf"/>
</dbReference>
<dbReference type="InterPro" id="IPR000014">
    <property type="entry name" value="PAS"/>
</dbReference>
<dbReference type="Pfam" id="PF00196">
    <property type="entry name" value="GerE"/>
    <property type="match status" value="1"/>
</dbReference>
<dbReference type="PROSITE" id="PS50043">
    <property type="entry name" value="HTH_LUXR_2"/>
    <property type="match status" value="1"/>
</dbReference>
<dbReference type="CDD" id="cd06170">
    <property type="entry name" value="LuxR_C_like"/>
    <property type="match status" value="1"/>
</dbReference>
<dbReference type="CDD" id="cd00130">
    <property type="entry name" value="PAS"/>
    <property type="match status" value="2"/>
</dbReference>
<dbReference type="PRINTS" id="PR00038">
    <property type="entry name" value="HTHLUXR"/>
</dbReference>
<dbReference type="Gene3D" id="3.30.450.20">
    <property type="entry name" value="PAS domain"/>
    <property type="match status" value="3"/>
</dbReference>
<dbReference type="NCBIfam" id="TIGR00229">
    <property type="entry name" value="sensory_box"/>
    <property type="match status" value="2"/>
</dbReference>
<dbReference type="EMBL" id="VBVZ01000425">
    <property type="protein sequence ID" value="TLG89169.1"/>
    <property type="molecule type" value="Genomic_DNA"/>
</dbReference>
<evidence type="ECO:0000313" key="5">
    <source>
        <dbReference type="Proteomes" id="UP000304941"/>
    </source>
</evidence>
<feature type="domain" description="HTH luxR-type" evidence="2">
    <location>
        <begin position="421"/>
        <end position="486"/>
    </location>
</feature>
<dbReference type="PANTHER" id="PTHR43214:SF38">
    <property type="entry name" value="NITRATE_NITRITE RESPONSE REGULATOR PROTEIN NARL"/>
    <property type="match status" value="1"/>
</dbReference>
<feature type="domain" description="PAS" evidence="3">
    <location>
        <begin position="11"/>
        <end position="55"/>
    </location>
</feature>
<name>A0ABY2TZV2_9PSED</name>
<reference evidence="4 5" key="1">
    <citation type="submission" date="2019-05" db="EMBL/GenBank/DDBJ databases">
        <title>Pseudomonas edaphica sp. nov., isolated from rhizospheric soil of Cistus ladanifer L. in Spain.</title>
        <authorList>
            <person name="Peix A."/>
        </authorList>
    </citation>
    <scope>NUCLEOTIDE SEQUENCE [LARGE SCALE GENOMIC DNA]</scope>
    <source>
        <strain evidence="4 5">RD25</strain>
    </source>
</reference>
<dbReference type="InterPro" id="IPR036388">
    <property type="entry name" value="WH-like_DNA-bd_sf"/>
</dbReference>
<dbReference type="InterPro" id="IPR039420">
    <property type="entry name" value="WalR-like"/>
</dbReference>
<dbReference type="PANTHER" id="PTHR43214">
    <property type="entry name" value="TWO-COMPONENT RESPONSE REGULATOR"/>
    <property type="match status" value="1"/>
</dbReference>
<keyword evidence="1" id="KW-0238">DNA-binding</keyword>